<name>I6ZV77_MELRP</name>
<dbReference type="SUPFAM" id="SSF53756">
    <property type="entry name" value="UDP-Glycosyltransferase/glycogen phosphorylase"/>
    <property type="match status" value="1"/>
</dbReference>
<dbReference type="eggNOG" id="COG1817">
    <property type="taxonomic scope" value="Bacteria"/>
</dbReference>
<dbReference type="RefSeq" id="WP_014857334.1">
    <property type="nucleotide sequence ID" value="NC_018178.1"/>
</dbReference>
<evidence type="ECO:0000313" key="2">
    <source>
        <dbReference type="Proteomes" id="UP000009011"/>
    </source>
</evidence>
<evidence type="ECO:0008006" key="3">
    <source>
        <dbReference type="Google" id="ProtNLM"/>
    </source>
</evidence>
<dbReference type="STRING" id="1191523.MROS_2674"/>
<dbReference type="EMBL" id="CP003557">
    <property type="protein sequence ID" value="AFN75904.1"/>
    <property type="molecule type" value="Genomic_DNA"/>
</dbReference>
<reference evidence="1 2" key="1">
    <citation type="journal article" date="2013" name="PLoS ONE">
        <title>Genomic analysis of Melioribacter roseus, facultatively anaerobic organotrophic bacterium representing a novel deep lineage within Bacteriodetes/Chlorobi group.</title>
        <authorList>
            <person name="Kadnikov V.V."/>
            <person name="Mardanov A.V."/>
            <person name="Podosokorskaya O.A."/>
            <person name="Gavrilov S.N."/>
            <person name="Kublanov I.V."/>
            <person name="Beletsky A.V."/>
            <person name="Bonch-Osmolovskaya E.A."/>
            <person name="Ravin N.V."/>
        </authorList>
    </citation>
    <scope>NUCLEOTIDE SEQUENCE [LARGE SCALE GENOMIC DNA]</scope>
    <source>
        <strain evidence="2">JCM 17771 / P3M-2</strain>
    </source>
</reference>
<dbReference type="Proteomes" id="UP000009011">
    <property type="component" value="Chromosome"/>
</dbReference>
<dbReference type="PANTHER" id="PTHR39662">
    <property type="entry name" value="DUF354 DOMAIN-CONTAINING PROTEIN-RELATED"/>
    <property type="match status" value="1"/>
</dbReference>
<dbReference type="Pfam" id="PF04007">
    <property type="entry name" value="DUF354"/>
    <property type="match status" value="1"/>
</dbReference>
<keyword evidence="2" id="KW-1185">Reference proteome</keyword>
<accession>I6ZV77</accession>
<dbReference type="AlphaFoldDB" id="I6ZV77"/>
<proteinExistence type="predicted"/>
<dbReference type="PATRIC" id="fig|1191523.3.peg.2809"/>
<dbReference type="OrthoDB" id="7058268at2"/>
<dbReference type="InterPro" id="IPR007152">
    <property type="entry name" value="DUF354"/>
</dbReference>
<sequence length="357" mass="41565">MKILVKLNHPAHYHLYKNLIKKLRESDDEVIVVIRNKDILKDLLDEEHENYLSLIQAKARKEGNIISIIKANVFEIILQDYKLFKIVKNEKPDVMVGTDTAIAHVGRIFKIPTYIFNEDDYIVNRLFCIFTYPFARHIVSPKVCDVGKYKHKKIEYDGYQKLAYLHPSVFKPNIEIAKKYLNSLSKYYLIRLVSFSAGHDIEKKHSGLSKSLIIKLINTLSESGNVYITSERKLIPEFEKYRLKINPKDIHHVMAFADLFISDSQSMTLEAAMLGVPSIRFNSFVGKISVLNEIEERYGLSIGLNNEYPDRLLFAVNELLKNPNLKNEYKTRRDKMLSEKINLTDFMYKLLKNESIL</sequence>
<dbReference type="KEGG" id="mro:MROS_2674"/>
<dbReference type="HOGENOM" id="CLU_064233_0_0_10"/>
<gene>
    <name evidence="1" type="ordered locus">MROS_2674</name>
</gene>
<dbReference type="Gene3D" id="3.40.50.2000">
    <property type="entry name" value="Glycogen Phosphorylase B"/>
    <property type="match status" value="2"/>
</dbReference>
<evidence type="ECO:0000313" key="1">
    <source>
        <dbReference type="EMBL" id="AFN75904.1"/>
    </source>
</evidence>
<organism evidence="1 2">
    <name type="scientific">Melioribacter roseus (strain DSM 23840 / JCM 17771 / VKM B-2668 / P3M-2)</name>
    <dbReference type="NCBI Taxonomy" id="1191523"/>
    <lineage>
        <taxon>Bacteria</taxon>
        <taxon>Pseudomonadati</taxon>
        <taxon>Ignavibacteriota</taxon>
        <taxon>Ignavibacteria</taxon>
        <taxon>Ignavibacteriales</taxon>
        <taxon>Melioribacteraceae</taxon>
        <taxon>Melioribacter</taxon>
    </lineage>
</organism>
<protein>
    <recommendedName>
        <fullName evidence="3">DUF354 domain-containing protein</fullName>
    </recommendedName>
</protein>
<dbReference type="PANTHER" id="PTHR39662:SF1">
    <property type="entry name" value="DUF354 DOMAIN-CONTAINING PROTEIN"/>
    <property type="match status" value="1"/>
</dbReference>